<proteinExistence type="predicted"/>
<feature type="region of interest" description="Disordered" evidence="1">
    <location>
        <begin position="381"/>
        <end position="416"/>
    </location>
</feature>
<comment type="caution">
    <text evidence="2">The sequence shown here is derived from an EMBL/GenBank/DDBJ whole genome shotgun (WGS) entry which is preliminary data.</text>
</comment>
<reference evidence="2 3" key="1">
    <citation type="journal article" date="2020" name="G3 (Bethesda)">
        <title>Improved Reference Genome for Cyclotella cryptica CCMP332, a Model for Cell Wall Morphogenesis, Salinity Adaptation, and Lipid Production in Diatoms (Bacillariophyta).</title>
        <authorList>
            <person name="Roberts W.R."/>
            <person name="Downey K.M."/>
            <person name="Ruck E.C."/>
            <person name="Traller J.C."/>
            <person name="Alverson A.J."/>
        </authorList>
    </citation>
    <scope>NUCLEOTIDE SEQUENCE [LARGE SCALE GENOMIC DNA]</scope>
    <source>
        <strain evidence="2 3">CCMP332</strain>
    </source>
</reference>
<dbReference type="EMBL" id="JABMIG020000034">
    <property type="protein sequence ID" value="KAL3800189.1"/>
    <property type="molecule type" value="Genomic_DNA"/>
</dbReference>
<dbReference type="InterPro" id="IPR027417">
    <property type="entry name" value="P-loop_NTPase"/>
</dbReference>
<evidence type="ECO:0008006" key="4">
    <source>
        <dbReference type="Google" id="ProtNLM"/>
    </source>
</evidence>
<keyword evidence="3" id="KW-1185">Reference proteome</keyword>
<dbReference type="Proteomes" id="UP001516023">
    <property type="component" value="Unassembled WGS sequence"/>
</dbReference>
<evidence type="ECO:0000313" key="3">
    <source>
        <dbReference type="Proteomes" id="UP001516023"/>
    </source>
</evidence>
<feature type="compositionally biased region" description="Acidic residues" evidence="1">
    <location>
        <begin position="385"/>
        <end position="416"/>
    </location>
</feature>
<accession>A0ABD3QJV7</accession>
<evidence type="ECO:0000256" key="1">
    <source>
        <dbReference type="SAM" id="MobiDB-lite"/>
    </source>
</evidence>
<sequence>MLQKARKLDKRSPHSFVAAPSRTSVDNLLQCKKRKQLQVSTKIRQNILSLTYYSQEGINCSTQRTNDLYIEESSTPLYAGAIPPRATAKRKYPYKCGVLFFYHIPSTGGSSINHWLRKYQKPENGNHRYFQRWARAVVNGQPNEEAEGIEKLFNSMMDDYVQNLGPNEWRIAHSHLCNNYLNESDDILNRWRSTVESQGCGMINSVMLRDPLNHAMSLYKVMKSKKSSRDDWAAHLQSLSAPGKWNTVLDFFLYNIQIHRYHDNYPTNIGRNPFNVTKEEKVRRAMEILDTHFDVITIGDHAEFKRQILNMTGWTDMDIPHANVYKKELDFTKKEIEALQKGLAKNGDTDFIDMVKLRYQWPLSYLTDALNFRLRKPMEQHDFLEDGDDDDGNPTDEQPSVDDEDKNEYSDDDESD</sequence>
<evidence type="ECO:0000313" key="2">
    <source>
        <dbReference type="EMBL" id="KAL3800189.1"/>
    </source>
</evidence>
<dbReference type="Gene3D" id="3.40.50.300">
    <property type="entry name" value="P-loop containing nucleotide triphosphate hydrolases"/>
    <property type="match status" value="1"/>
</dbReference>
<organism evidence="2 3">
    <name type="scientific">Cyclotella cryptica</name>
    <dbReference type="NCBI Taxonomy" id="29204"/>
    <lineage>
        <taxon>Eukaryota</taxon>
        <taxon>Sar</taxon>
        <taxon>Stramenopiles</taxon>
        <taxon>Ochrophyta</taxon>
        <taxon>Bacillariophyta</taxon>
        <taxon>Coscinodiscophyceae</taxon>
        <taxon>Thalassiosirophycidae</taxon>
        <taxon>Stephanodiscales</taxon>
        <taxon>Stephanodiscaceae</taxon>
        <taxon>Cyclotella</taxon>
    </lineage>
</organism>
<gene>
    <name evidence="2" type="ORF">HJC23_001110</name>
</gene>
<dbReference type="AlphaFoldDB" id="A0ABD3QJV7"/>
<protein>
    <recommendedName>
        <fullName evidence="4">Sulfotransferase domain-containing protein</fullName>
    </recommendedName>
</protein>
<name>A0ABD3QJV7_9STRA</name>